<organism evidence="2 3">
    <name type="scientific">Hymenobacter cellulosilyticus</name>
    <dbReference type="NCBI Taxonomy" id="2932248"/>
    <lineage>
        <taxon>Bacteria</taxon>
        <taxon>Pseudomonadati</taxon>
        <taxon>Bacteroidota</taxon>
        <taxon>Cytophagia</taxon>
        <taxon>Cytophagales</taxon>
        <taxon>Hymenobacteraceae</taxon>
        <taxon>Hymenobacter</taxon>
    </lineage>
</organism>
<dbReference type="RefSeq" id="WP_244678248.1">
    <property type="nucleotide sequence ID" value="NZ_CP095046.1"/>
</dbReference>
<dbReference type="Proteomes" id="UP000831796">
    <property type="component" value="Chromosome"/>
</dbReference>
<reference evidence="2" key="1">
    <citation type="submission" date="2022-04" db="EMBL/GenBank/DDBJ databases">
        <title>Hymenobacter sp. isolated from the air.</title>
        <authorList>
            <person name="Won M."/>
            <person name="Lee C.-M."/>
            <person name="Woen H.-Y."/>
            <person name="Kwon S.-W."/>
        </authorList>
    </citation>
    <scope>NUCLEOTIDE SEQUENCE</scope>
    <source>
        <strain evidence="2">5116S-3</strain>
    </source>
</reference>
<protein>
    <recommendedName>
        <fullName evidence="1">Isocitrate dehydrogenase/Hypothetical protein TT1725 C-terminal domain-containing protein</fullName>
    </recommendedName>
</protein>
<evidence type="ECO:0000259" key="1">
    <source>
        <dbReference type="Pfam" id="PF18324"/>
    </source>
</evidence>
<dbReference type="InterPro" id="IPR040978">
    <property type="entry name" value="Isocitrate_DH_TT1725_C"/>
</dbReference>
<proteinExistence type="predicted"/>
<dbReference type="InterPro" id="IPR046997">
    <property type="entry name" value="Isocitrate_DH_TT1725_C_sf"/>
</dbReference>
<gene>
    <name evidence="2" type="ORF">MUN79_14205</name>
</gene>
<sequence>MTEEHSAQESSLLDQALVGVDVLVRRDERPARQLTQQLAALAGPHLHFRLITSPVASAHAGGELTGLSPYWRCRFVSVAVRAPVLASPEPGLHFADVLALLQRLAEEQVYVIKTEHLYRTSGKQAFFPDPGREYKHSNQPLSDGK</sequence>
<dbReference type="AlphaFoldDB" id="A0A8T9QDC8"/>
<name>A0A8T9QDC8_9BACT</name>
<dbReference type="Gene3D" id="3.30.70.1570">
    <property type="match status" value="1"/>
</dbReference>
<evidence type="ECO:0000313" key="3">
    <source>
        <dbReference type="Proteomes" id="UP000831796"/>
    </source>
</evidence>
<dbReference type="EMBL" id="CP095046">
    <property type="protein sequence ID" value="UOQ74912.1"/>
    <property type="molecule type" value="Genomic_DNA"/>
</dbReference>
<dbReference type="KEGG" id="hcu:MUN79_14205"/>
<accession>A0A8T9QDC8</accession>
<feature type="domain" description="Isocitrate dehydrogenase/Hypothetical protein TT1725 C-terminal" evidence="1">
    <location>
        <begin position="16"/>
        <end position="126"/>
    </location>
</feature>
<dbReference type="Pfam" id="PF18324">
    <property type="entry name" value="Isocitrate_DH_C_bact"/>
    <property type="match status" value="1"/>
</dbReference>
<keyword evidence="3" id="KW-1185">Reference proteome</keyword>
<evidence type="ECO:0000313" key="2">
    <source>
        <dbReference type="EMBL" id="UOQ74912.1"/>
    </source>
</evidence>